<sequence length="658" mass="74252">MGTGGRRVKEGVKTRIIAPAEGLPGLPPPSDSDSYTSDSLSDSSDSSGFSSGSDVSSPRRGGHVRRRSPPPAVDKRATLKQRERSPHERERTERKRRRSEDEDYHRRQRTRSPRRRSPSPRRPSLPPRKQEMSHKRPASHSGSPSPSGKRPLTHRQEVGKFEEEEVRFVERDVRVLGREKDDTNRGGVDGASDGKGGSGSRVVNGKVAISVGPRKGGEMKQSGADMELGKKDEKEKDKGSVLAGVDEKAGDEGGIETGGLTQGAEDVGAFPLDDGVPVVGLEGEAEKGEMGDGGEATRGRGVDGGASEGAGGNVSGFGEQREESEEKELFEKDGPEELGAQKGRKSSRWDRKASPDIEEEGEVGLGVEAEIAHGDGEVKESEDARHGDSSHDRTEGASLERRGDDQRSVEMGVDERRGEAERFEKRREEDKYERRGDDWREDRRRDERYDDERRRDERHDRAPDRFERPRGGRFEDPRKRRDDRYDNESSRDRRFEDRGDRFEGERAREGRFDDRRRTERDHGRPDDRRYEGRGYGDRGHQDRGYDGRGPERPRPPFREDRTERRDGRNFEERGWERGREHAAKAAPYERPETMQADREERARNSGRGGWGAQRGGSFKQPTEKWGHDKFDEINQQGNEVGEIVKEDPYAKIEALLAM</sequence>
<feature type="compositionally biased region" description="Low complexity" evidence="1">
    <location>
        <begin position="139"/>
        <end position="148"/>
    </location>
</feature>
<evidence type="ECO:0000256" key="1">
    <source>
        <dbReference type="SAM" id="MobiDB-lite"/>
    </source>
</evidence>
<feature type="compositionally biased region" description="Gly residues" evidence="1">
    <location>
        <begin position="302"/>
        <end position="315"/>
    </location>
</feature>
<evidence type="ECO:0000313" key="2">
    <source>
        <dbReference type="EMBL" id="GAQ88275.1"/>
    </source>
</evidence>
<dbReference type="STRING" id="105231.A0A0U9HKH2"/>
<feature type="compositionally biased region" description="Gly residues" evidence="1">
    <location>
        <begin position="187"/>
        <end position="199"/>
    </location>
</feature>
<dbReference type="AlphaFoldDB" id="A0A0U9HKH2"/>
<dbReference type="EMBL" id="DF237363">
    <property type="protein sequence ID" value="GAQ88275.1"/>
    <property type="molecule type" value="Genomic_DNA"/>
</dbReference>
<feature type="compositionally biased region" description="Basic and acidic residues" evidence="1">
    <location>
        <begin position="73"/>
        <end position="105"/>
    </location>
</feature>
<feature type="compositionally biased region" description="Basic residues" evidence="1">
    <location>
        <begin position="106"/>
        <end position="119"/>
    </location>
</feature>
<dbReference type="Proteomes" id="UP000054558">
    <property type="component" value="Unassembled WGS sequence"/>
</dbReference>
<name>A0A0U9HKH2_KLENI</name>
<gene>
    <name evidence="2" type="ORF">KFL_004140110</name>
</gene>
<feature type="region of interest" description="Disordered" evidence="1">
    <location>
        <begin position="1"/>
        <end position="624"/>
    </location>
</feature>
<feature type="compositionally biased region" description="Low complexity" evidence="1">
    <location>
        <begin position="31"/>
        <end position="56"/>
    </location>
</feature>
<reference evidence="2 3" key="1">
    <citation type="journal article" date="2014" name="Nat. Commun.">
        <title>Klebsormidium flaccidum genome reveals primary factors for plant terrestrial adaptation.</title>
        <authorList>
            <person name="Hori K."/>
            <person name="Maruyama F."/>
            <person name="Fujisawa T."/>
            <person name="Togashi T."/>
            <person name="Yamamoto N."/>
            <person name="Seo M."/>
            <person name="Sato S."/>
            <person name="Yamada T."/>
            <person name="Mori H."/>
            <person name="Tajima N."/>
            <person name="Moriyama T."/>
            <person name="Ikeuchi M."/>
            <person name="Watanabe M."/>
            <person name="Wada H."/>
            <person name="Kobayashi K."/>
            <person name="Saito M."/>
            <person name="Masuda T."/>
            <person name="Sasaki-Sekimoto Y."/>
            <person name="Mashiguchi K."/>
            <person name="Awai K."/>
            <person name="Shimojima M."/>
            <person name="Masuda S."/>
            <person name="Iwai M."/>
            <person name="Nobusawa T."/>
            <person name="Narise T."/>
            <person name="Kondo S."/>
            <person name="Saito H."/>
            <person name="Sato R."/>
            <person name="Murakawa M."/>
            <person name="Ihara Y."/>
            <person name="Oshima-Yamada Y."/>
            <person name="Ohtaka K."/>
            <person name="Satoh M."/>
            <person name="Sonobe K."/>
            <person name="Ishii M."/>
            <person name="Ohtani R."/>
            <person name="Kanamori-Sato M."/>
            <person name="Honoki R."/>
            <person name="Miyazaki D."/>
            <person name="Mochizuki H."/>
            <person name="Umetsu J."/>
            <person name="Higashi K."/>
            <person name="Shibata D."/>
            <person name="Kamiya Y."/>
            <person name="Sato N."/>
            <person name="Nakamura Y."/>
            <person name="Tabata S."/>
            <person name="Ida S."/>
            <person name="Kurokawa K."/>
            <person name="Ohta H."/>
        </authorList>
    </citation>
    <scope>NUCLEOTIDE SEQUENCE [LARGE SCALE GENOMIC DNA]</scope>
    <source>
        <strain evidence="2 3">NIES-2285</strain>
    </source>
</reference>
<feature type="compositionally biased region" description="Basic and acidic residues" evidence="1">
    <location>
        <begin position="284"/>
        <end position="301"/>
    </location>
</feature>
<feature type="compositionally biased region" description="Basic and acidic residues" evidence="1">
    <location>
        <begin position="154"/>
        <end position="184"/>
    </location>
</feature>
<organism evidence="2 3">
    <name type="scientific">Klebsormidium nitens</name>
    <name type="common">Green alga</name>
    <name type="synonym">Ulothrix nitens</name>
    <dbReference type="NCBI Taxonomy" id="105231"/>
    <lineage>
        <taxon>Eukaryota</taxon>
        <taxon>Viridiplantae</taxon>
        <taxon>Streptophyta</taxon>
        <taxon>Klebsormidiophyceae</taxon>
        <taxon>Klebsormidiales</taxon>
        <taxon>Klebsormidiaceae</taxon>
        <taxon>Klebsormidium</taxon>
    </lineage>
</organism>
<dbReference type="OMA" id="GWIGYST"/>
<feature type="compositionally biased region" description="Basic and acidic residues" evidence="1">
    <location>
        <begin position="227"/>
        <end position="251"/>
    </location>
</feature>
<feature type="compositionally biased region" description="Basic and acidic residues" evidence="1">
    <location>
        <begin position="370"/>
        <end position="603"/>
    </location>
</feature>
<protein>
    <submittedName>
        <fullName evidence="2">Uncharacterized protein</fullName>
    </submittedName>
</protein>
<keyword evidence="3" id="KW-1185">Reference proteome</keyword>
<evidence type="ECO:0000313" key="3">
    <source>
        <dbReference type="Proteomes" id="UP000054558"/>
    </source>
</evidence>
<accession>A0A0U9HKH2</accession>
<proteinExistence type="predicted"/>